<comment type="similarity">
    <text evidence="1 8">Belongs to the FAD-dependent oxidoreductase 2 family. FRD/SDH subfamily.</text>
</comment>
<evidence type="ECO:0000256" key="1">
    <source>
        <dbReference type="ARBA" id="ARBA00008040"/>
    </source>
</evidence>
<dbReference type="InterPro" id="IPR050315">
    <property type="entry name" value="FAD-oxidoreductase_2"/>
</dbReference>
<gene>
    <name evidence="10" type="ORF">CL176_05320</name>
</gene>
<dbReference type="PANTHER" id="PTHR43400:SF7">
    <property type="entry name" value="FAD-DEPENDENT OXIDOREDUCTASE 2 FAD BINDING DOMAIN-CONTAINING PROTEIN"/>
    <property type="match status" value="1"/>
</dbReference>
<dbReference type="EMBL" id="CP023434">
    <property type="protein sequence ID" value="AXY25464.1"/>
    <property type="molecule type" value="Genomic_DNA"/>
</dbReference>
<keyword evidence="6 8" id="KW-0560">Oxidoreductase</keyword>
<dbReference type="SUPFAM" id="SSF51905">
    <property type="entry name" value="FAD/NAD(P)-binding domain"/>
    <property type="match status" value="1"/>
</dbReference>
<comment type="catalytic activity">
    <reaction evidence="7 8">
        <text>dihydrourocanate + A = urocanate + AH2</text>
        <dbReference type="Rhea" id="RHEA:36059"/>
        <dbReference type="ChEBI" id="CHEBI:13193"/>
        <dbReference type="ChEBI" id="CHEBI:17499"/>
        <dbReference type="ChEBI" id="CHEBI:27247"/>
        <dbReference type="ChEBI" id="CHEBI:72991"/>
        <dbReference type="EC" id="1.3.99.33"/>
    </reaction>
</comment>
<accession>A0A347WK57</accession>
<dbReference type="GO" id="GO:0010181">
    <property type="term" value="F:FMN binding"/>
    <property type="evidence" value="ECO:0007669"/>
    <property type="project" value="InterPro"/>
</dbReference>
<evidence type="ECO:0000256" key="4">
    <source>
        <dbReference type="ARBA" id="ARBA00022630"/>
    </source>
</evidence>
<keyword evidence="11" id="KW-1185">Reference proteome</keyword>
<evidence type="ECO:0000256" key="6">
    <source>
        <dbReference type="ARBA" id="ARBA00023002"/>
    </source>
</evidence>
<proteinExistence type="inferred from homology"/>
<evidence type="ECO:0000256" key="5">
    <source>
        <dbReference type="ARBA" id="ARBA00022827"/>
    </source>
</evidence>
<evidence type="ECO:0000256" key="8">
    <source>
        <dbReference type="RuleBase" id="RU366062"/>
    </source>
</evidence>
<evidence type="ECO:0000259" key="9">
    <source>
        <dbReference type="SMART" id="SM00900"/>
    </source>
</evidence>
<dbReference type="OrthoDB" id="9806724at2"/>
<evidence type="ECO:0000313" key="11">
    <source>
        <dbReference type="Proteomes" id="UP000263232"/>
    </source>
</evidence>
<dbReference type="InterPro" id="IPR003953">
    <property type="entry name" value="FAD-dep_OxRdtase_2_FAD-bd"/>
</dbReference>
<dbReference type="PRINTS" id="PR00368">
    <property type="entry name" value="FADPNR"/>
</dbReference>
<keyword evidence="8" id="KW-0732">Signal</keyword>
<dbReference type="InterPro" id="IPR010960">
    <property type="entry name" value="Flavocytochrome_c"/>
</dbReference>
<dbReference type="InterPro" id="IPR036188">
    <property type="entry name" value="FAD/NAD-bd_sf"/>
</dbReference>
<dbReference type="KEGG" id="abae:CL176_05320"/>
<dbReference type="EC" id="1.3.99.33" evidence="2 8"/>
<dbReference type="InterPro" id="IPR007329">
    <property type="entry name" value="FMN-bd"/>
</dbReference>
<reference evidence="10 11" key="1">
    <citation type="submission" date="2017-09" db="EMBL/GenBank/DDBJ databases">
        <title>Complete genome sequence of Oxytococcus suis strain ZY16052.</title>
        <authorList>
            <person name="Li F."/>
        </authorList>
    </citation>
    <scope>NUCLEOTIDE SEQUENCE [LARGE SCALE GENOMIC DNA]</scope>
    <source>
        <strain evidence="10 11">ZY16052</strain>
    </source>
</reference>
<dbReference type="InterPro" id="IPR027477">
    <property type="entry name" value="Succ_DH/fumarate_Rdtase_cat_sf"/>
</dbReference>
<dbReference type="GO" id="GO:0016020">
    <property type="term" value="C:membrane"/>
    <property type="evidence" value="ECO:0007669"/>
    <property type="project" value="InterPro"/>
</dbReference>
<dbReference type="SUPFAM" id="SSF56425">
    <property type="entry name" value="Succinate dehydrogenase/fumarate reductase flavoprotein, catalytic domain"/>
    <property type="match status" value="1"/>
</dbReference>
<evidence type="ECO:0000256" key="2">
    <source>
        <dbReference type="ARBA" id="ARBA00013137"/>
    </source>
</evidence>
<dbReference type="Gene3D" id="3.50.50.60">
    <property type="entry name" value="FAD/NAD(P)-binding domain"/>
    <property type="match status" value="1"/>
</dbReference>
<organism evidence="10 11">
    <name type="scientific">Suicoccus acidiformans</name>
    <dbReference type="NCBI Taxonomy" id="2036206"/>
    <lineage>
        <taxon>Bacteria</taxon>
        <taxon>Bacillati</taxon>
        <taxon>Bacillota</taxon>
        <taxon>Bacilli</taxon>
        <taxon>Lactobacillales</taxon>
        <taxon>Aerococcaceae</taxon>
        <taxon>Suicoccus</taxon>
    </lineage>
</organism>
<dbReference type="Gene3D" id="3.90.1010.20">
    <property type="match status" value="1"/>
</dbReference>
<dbReference type="PANTHER" id="PTHR43400">
    <property type="entry name" value="FUMARATE REDUCTASE"/>
    <property type="match status" value="1"/>
</dbReference>
<name>A0A347WK57_9LACT</name>
<evidence type="ECO:0000256" key="7">
    <source>
        <dbReference type="ARBA" id="ARBA00049922"/>
    </source>
</evidence>
<feature type="chain" id="PRO_5022272738" description="Urocanate reductase" evidence="8">
    <location>
        <begin position="28"/>
        <end position="588"/>
    </location>
</feature>
<evidence type="ECO:0000256" key="3">
    <source>
        <dbReference type="ARBA" id="ARBA00015872"/>
    </source>
</evidence>
<dbReference type="Pfam" id="PF00890">
    <property type="entry name" value="FAD_binding_2"/>
    <property type="match status" value="1"/>
</dbReference>
<dbReference type="GO" id="GO:0033765">
    <property type="term" value="F:steroid dehydrogenase activity, acting on the CH-CH group of donors"/>
    <property type="evidence" value="ECO:0007669"/>
    <property type="project" value="UniProtKB-ARBA"/>
</dbReference>
<comment type="cofactor">
    <cofactor evidence="8">
        <name>FMN</name>
        <dbReference type="ChEBI" id="CHEBI:58210"/>
    </cofactor>
    <text evidence="8">Binds 1 or 2 FMN covalently per subunit.</text>
</comment>
<dbReference type="RefSeq" id="WP_118990376.1">
    <property type="nucleotide sequence ID" value="NZ_CP023434.1"/>
</dbReference>
<keyword evidence="5 8" id="KW-0274">FAD</keyword>
<evidence type="ECO:0000313" key="10">
    <source>
        <dbReference type="EMBL" id="AXY25464.1"/>
    </source>
</evidence>
<feature type="signal peptide" evidence="8">
    <location>
        <begin position="1"/>
        <end position="27"/>
    </location>
</feature>
<dbReference type="NCBIfam" id="TIGR01813">
    <property type="entry name" value="flavo_cyto_c"/>
    <property type="match status" value="1"/>
</dbReference>
<dbReference type="AlphaFoldDB" id="A0A347WK57"/>
<protein>
    <recommendedName>
        <fullName evidence="3 8">Urocanate reductase</fullName>
        <ecNumber evidence="2 8">1.3.99.33</ecNumber>
    </recommendedName>
</protein>
<comment type="cofactor">
    <cofactor evidence="8">
        <name>FAD</name>
        <dbReference type="ChEBI" id="CHEBI:57692"/>
    </cofactor>
    <text evidence="8">Binds 1 FAD per subunit.</text>
</comment>
<keyword evidence="4 8" id="KW-0285">Flavoprotein</keyword>
<sequence length="588" mass="63076">MLKKFLKTVLSSALICSLAAPGASVLAETVTAEGSGTGAHGEVKVEVSFEGNRITGIEILEEQENETLAEPVFTGLKEEIIARNSIDVDVVTGSTQSSEALITAVEEAIKAAGITLVAVSTEDEAEGDASDELAAQEYDVVVVGSGGAGFSAAIEAATAGKSVILLEKLPIVGGNTLISGGEMNAPGNWVQETLGIEDSVELYYEDTVKSGEDKGVPELVQLMAESALESAEWLRDEINVEFYDDQLFYFGGHSVERALIPLGHTGQEIITKFQAKADQLGIDVITEAGAEELLQDESDRIIGVKANTKDGFQDFLAKDGVILTTGGFGANEELRVKYNQEYDDRYLETVSPGSQGDGIVMAEAVGADLMNMEYIQTYPVADPETGRISLLADTRFDGAILINQEGERFVEELERRDVISQAILAQTGGYAYQLWNDALDQVSNSKELHQAEYESLLERGLLVEADSIEEVAEAFDIPVDNLKATLEKVAEYAETGEDKDFNHRKGLVNMDEGRYYLMKCKPSIHHTMGGLVINGKAEVLNTDGEPIEGLYAAGELTGVIHGVNRLGGNAITDIITFGRIAGQTVGNN</sequence>
<feature type="domain" description="FMN-binding" evidence="9">
    <location>
        <begin position="38"/>
        <end position="112"/>
    </location>
</feature>
<dbReference type="SMART" id="SM00900">
    <property type="entry name" value="FMN_bind"/>
    <property type="match status" value="1"/>
</dbReference>
<dbReference type="Pfam" id="PF04205">
    <property type="entry name" value="FMN_bind"/>
    <property type="match status" value="1"/>
</dbReference>
<dbReference type="Proteomes" id="UP000263232">
    <property type="component" value="Chromosome"/>
</dbReference>
<dbReference type="Gene3D" id="3.90.700.10">
    <property type="entry name" value="Succinate dehydrogenase/fumarate reductase flavoprotein, catalytic domain"/>
    <property type="match status" value="1"/>
</dbReference>